<evidence type="ECO:0000313" key="1">
    <source>
        <dbReference type="EMBL" id="MEN3749936.1"/>
    </source>
</evidence>
<evidence type="ECO:0000313" key="2">
    <source>
        <dbReference type="Proteomes" id="UP001427805"/>
    </source>
</evidence>
<accession>A0ABV0BGY1</accession>
<gene>
    <name evidence="1" type="ORF">TPR58_22375</name>
</gene>
<dbReference type="EMBL" id="JBDIZK010000020">
    <property type="protein sequence ID" value="MEN3749936.1"/>
    <property type="molecule type" value="Genomic_DNA"/>
</dbReference>
<protein>
    <submittedName>
        <fullName evidence="1">Uncharacterized protein</fullName>
    </submittedName>
</protein>
<dbReference type="RefSeq" id="WP_346248985.1">
    <property type="nucleotide sequence ID" value="NZ_JBDIZK010000020.1"/>
</dbReference>
<comment type="caution">
    <text evidence="1">The sequence shown here is derived from an EMBL/GenBank/DDBJ whole genome shotgun (WGS) entry which is preliminary data.</text>
</comment>
<reference evidence="1 2" key="1">
    <citation type="submission" date="2024-05" db="EMBL/GenBank/DDBJ databases">
        <title>Sphingomonas sp. HF-S3 16S ribosomal RNA gene Genome sequencing and assembly.</title>
        <authorList>
            <person name="Lee H."/>
        </authorList>
    </citation>
    <scope>NUCLEOTIDE SEQUENCE [LARGE SCALE GENOMIC DNA]</scope>
    <source>
        <strain evidence="1 2">HF-S3</strain>
    </source>
</reference>
<dbReference type="Proteomes" id="UP001427805">
    <property type="component" value="Unassembled WGS sequence"/>
</dbReference>
<organism evidence="1 2">
    <name type="scientific">Sphingomonas rustica</name>
    <dbReference type="NCBI Taxonomy" id="3103142"/>
    <lineage>
        <taxon>Bacteria</taxon>
        <taxon>Pseudomonadati</taxon>
        <taxon>Pseudomonadota</taxon>
        <taxon>Alphaproteobacteria</taxon>
        <taxon>Sphingomonadales</taxon>
        <taxon>Sphingomonadaceae</taxon>
        <taxon>Sphingomonas</taxon>
    </lineage>
</organism>
<sequence>MPFSRLGCAGVVAIAATLTLVLVCPHPSWNPWTLRAIKAESEGLMTTHPIRAPEAWTSVPRADWPPVIASFEPESVTVHNWGVEVTTIPFFDGGWGYGVPRNDEVRRRLAKQCYSDAGQGVLWHVPC</sequence>
<name>A0ABV0BGY1_9SPHN</name>
<proteinExistence type="predicted"/>
<keyword evidence="2" id="KW-1185">Reference proteome</keyword>